<comment type="pathway">
    <text evidence="1 13">Carbohydrate degradation; glycolysis; pyruvate from D-glyceraldehyde 3-phosphate: step 5/5.</text>
</comment>
<dbReference type="PANTHER" id="PTHR11817">
    <property type="entry name" value="PYRUVATE KINASE"/>
    <property type="match status" value="1"/>
</dbReference>
<dbReference type="GO" id="GO:0000287">
    <property type="term" value="F:magnesium ion binding"/>
    <property type="evidence" value="ECO:0007669"/>
    <property type="project" value="UniProtKB-UniRule"/>
</dbReference>
<evidence type="ECO:0000256" key="5">
    <source>
        <dbReference type="ARBA" id="ARBA00022723"/>
    </source>
</evidence>
<dbReference type="InterPro" id="IPR015806">
    <property type="entry name" value="Pyrv_Knase_insert_dom_sf"/>
</dbReference>
<keyword evidence="11 15" id="KW-0670">Pyruvate</keyword>
<dbReference type="InterPro" id="IPR015793">
    <property type="entry name" value="Pyrv_Knase_brl"/>
</dbReference>
<evidence type="ECO:0000256" key="10">
    <source>
        <dbReference type="ARBA" id="ARBA00023152"/>
    </source>
</evidence>
<evidence type="ECO:0000256" key="4">
    <source>
        <dbReference type="ARBA" id="ARBA00022679"/>
    </source>
</evidence>
<evidence type="ECO:0000256" key="12">
    <source>
        <dbReference type="NCBIfam" id="TIGR01064"/>
    </source>
</evidence>
<dbReference type="InterPro" id="IPR011037">
    <property type="entry name" value="Pyrv_Knase-like_insert_dom_sf"/>
</dbReference>
<evidence type="ECO:0000313" key="15">
    <source>
        <dbReference type="EMBL" id="OGE80962.1"/>
    </source>
</evidence>
<dbReference type="SUPFAM" id="SSF50800">
    <property type="entry name" value="PK beta-barrel domain-like"/>
    <property type="match status" value="1"/>
</dbReference>
<comment type="caution">
    <text evidence="15">The sequence shown here is derived from an EMBL/GenBank/DDBJ whole genome shotgun (WGS) entry which is preliminary data.</text>
</comment>
<keyword evidence="6" id="KW-0547">Nucleotide-binding</keyword>
<comment type="catalytic activity">
    <reaction evidence="13">
        <text>pyruvate + ATP = phosphoenolpyruvate + ADP + H(+)</text>
        <dbReference type="Rhea" id="RHEA:18157"/>
        <dbReference type="ChEBI" id="CHEBI:15361"/>
        <dbReference type="ChEBI" id="CHEBI:15378"/>
        <dbReference type="ChEBI" id="CHEBI:30616"/>
        <dbReference type="ChEBI" id="CHEBI:58702"/>
        <dbReference type="ChEBI" id="CHEBI:456216"/>
        <dbReference type="EC" id="2.7.1.40"/>
    </reaction>
</comment>
<evidence type="ECO:0000313" key="16">
    <source>
        <dbReference type="Proteomes" id="UP000177912"/>
    </source>
</evidence>
<dbReference type="AlphaFoldDB" id="A0A1F5NTU3"/>
<evidence type="ECO:0000256" key="6">
    <source>
        <dbReference type="ARBA" id="ARBA00022741"/>
    </source>
</evidence>
<evidence type="ECO:0000256" key="1">
    <source>
        <dbReference type="ARBA" id="ARBA00004997"/>
    </source>
</evidence>
<accession>A0A1F5NTU3</accession>
<dbReference type="GO" id="GO:0016301">
    <property type="term" value="F:kinase activity"/>
    <property type="evidence" value="ECO:0007669"/>
    <property type="project" value="UniProtKB-KW"/>
</dbReference>
<keyword evidence="10 13" id="KW-0324">Glycolysis</keyword>
<sequence length="350" mass="38761">MSERRTKIIGTIGPASQDVAVLRAMIESGLDFARLNFAHGTHASHRDLIRAIRQASELSGKRVEIIGDLHGSKVRLGKLLEEMPIQDGDRVRLKFGLEQTDPKIIPVGYEKLTQFAKPGDTLLLDDGMIELRVLQTNASEIAAEVIVGGILKSFKGLNFPNASLDTPAMSEKDEADLRFALSEDIDHISLSFVKHPSDVEYLRRQMQAFAAEHGIAEQNLPLVIAKVERKEALQHLDTIPAIADAIMIDRGDLGSEVEPWHVPFLQKVIVRACRKQGKPVIIATQMLNSMITHPRPTRAEINDISQAIIERADMIMLSGETAAGKYPVEAVATMRRIIEETEKLALDNFT</sequence>
<keyword evidence="7 13" id="KW-0418">Kinase</keyword>
<name>A0A1F5NTU3_9BACT</name>
<keyword evidence="5" id="KW-0479">Metal-binding</keyword>
<dbReference type="SUPFAM" id="SSF51621">
    <property type="entry name" value="Phosphoenolpyruvate/pyruvate domain"/>
    <property type="match status" value="1"/>
</dbReference>
<evidence type="ECO:0000256" key="2">
    <source>
        <dbReference type="ARBA" id="ARBA00008663"/>
    </source>
</evidence>
<evidence type="ECO:0000259" key="14">
    <source>
        <dbReference type="Pfam" id="PF00224"/>
    </source>
</evidence>
<reference evidence="15 16" key="1">
    <citation type="journal article" date="2016" name="Nat. Commun.">
        <title>Thousands of microbial genomes shed light on interconnected biogeochemical processes in an aquifer system.</title>
        <authorList>
            <person name="Anantharaman K."/>
            <person name="Brown C.T."/>
            <person name="Hug L.A."/>
            <person name="Sharon I."/>
            <person name="Castelle C.J."/>
            <person name="Probst A.J."/>
            <person name="Thomas B.C."/>
            <person name="Singh A."/>
            <person name="Wilkins M.J."/>
            <person name="Karaoz U."/>
            <person name="Brodie E.L."/>
            <person name="Williams K.H."/>
            <person name="Hubbard S.S."/>
            <person name="Banfield J.F."/>
        </authorList>
    </citation>
    <scope>NUCLEOTIDE SEQUENCE [LARGE SCALE GENOMIC DNA]</scope>
</reference>
<organism evidence="15 16">
    <name type="scientific">Candidatus Doudnabacteria bacterium RIFCSPHIGHO2_01_FULL_43_23</name>
    <dbReference type="NCBI Taxonomy" id="1817822"/>
    <lineage>
        <taxon>Bacteria</taxon>
        <taxon>Candidatus Doudnaibacteriota</taxon>
    </lineage>
</organism>
<dbReference type="EMBL" id="MFEI01000014">
    <property type="protein sequence ID" value="OGE80962.1"/>
    <property type="molecule type" value="Genomic_DNA"/>
</dbReference>
<dbReference type="Proteomes" id="UP000177912">
    <property type="component" value="Unassembled WGS sequence"/>
</dbReference>
<dbReference type="Pfam" id="PF00224">
    <property type="entry name" value="PK"/>
    <property type="match status" value="1"/>
</dbReference>
<keyword evidence="9 13" id="KW-0460">Magnesium</keyword>
<dbReference type="FunFam" id="2.40.33.10:FF:000001">
    <property type="entry name" value="Pyruvate kinase"/>
    <property type="match status" value="1"/>
</dbReference>
<feature type="domain" description="Pyruvate kinase barrel" evidence="14">
    <location>
        <begin position="4"/>
        <end position="331"/>
    </location>
</feature>
<dbReference type="Gene3D" id="3.20.20.60">
    <property type="entry name" value="Phosphoenolpyruvate-binding domains"/>
    <property type="match status" value="1"/>
</dbReference>
<evidence type="ECO:0000256" key="3">
    <source>
        <dbReference type="ARBA" id="ARBA00012142"/>
    </source>
</evidence>
<dbReference type="InterPro" id="IPR001697">
    <property type="entry name" value="Pyr_Knase"/>
</dbReference>
<keyword evidence="4 13" id="KW-0808">Transferase</keyword>
<protein>
    <recommendedName>
        <fullName evidence="3 12">Pyruvate kinase</fullName>
        <ecNumber evidence="3 12">2.7.1.40</ecNumber>
    </recommendedName>
</protein>
<comment type="similarity">
    <text evidence="2 13">Belongs to the pyruvate kinase family.</text>
</comment>
<evidence type="ECO:0000256" key="7">
    <source>
        <dbReference type="ARBA" id="ARBA00022777"/>
    </source>
</evidence>
<dbReference type="InterPro" id="IPR040442">
    <property type="entry name" value="Pyrv_kinase-like_dom_sf"/>
</dbReference>
<dbReference type="EC" id="2.7.1.40" evidence="3 12"/>
<evidence type="ECO:0000256" key="8">
    <source>
        <dbReference type="ARBA" id="ARBA00022840"/>
    </source>
</evidence>
<gene>
    <name evidence="15" type="ORF">A2826_02450</name>
</gene>
<keyword evidence="8" id="KW-0067">ATP-binding</keyword>
<proteinExistence type="inferred from homology"/>
<dbReference type="Gene3D" id="2.40.33.10">
    <property type="entry name" value="PK beta-barrel domain-like"/>
    <property type="match status" value="1"/>
</dbReference>
<dbReference type="STRING" id="1817822.A2826_02450"/>
<dbReference type="UniPathway" id="UPA00109">
    <property type="reaction ID" value="UER00188"/>
</dbReference>
<evidence type="ECO:0000256" key="11">
    <source>
        <dbReference type="ARBA" id="ARBA00023317"/>
    </source>
</evidence>
<evidence type="ECO:0000256" key="13">
    <source>
        <dbReference type="RuleBase" id="RU000504"/>
    </source>
</evidence>
<dbReference type="GO" id="GO:0005524">
    <property type="term" value="F:ATP binding"/>
    <property type="evidence" value="ECO:0007669"/>
    <property type="project" value="UniProtKB-KW"/>
</dbReference>
<dbReference type="NCBIfam" id="TIGR01064">
    <property type="entry name" value="pyruv_kin"/>
    <property type="match status" value="1"/>
</dbReference>
<dbReference type="InterPro" id="IPR015813">
    <property type="entry name" value="Pyrv/PenolPyrv_kinase-like_dom"/>
</dbReference>
<dbReference type="GO" id="GO:0004743">
    <property type="term" value="F:pyruvate kinase activity"/>
    <property type="evidence" value="ECO:0007669"/>
    <property type="project" value="UniProtKB-UniRule"/>
</dbReference>
<dbReference type="PRINTS" id="PR01050">
    <property type="entry name" value="PYRUVTKNASE"/>
</dbReference>
<evidence type="ECO:0000256" key="9">
    <source>
        <dbReference type="ARBA" id="ARBA00022842"/>
    </source>
</evidence>
<dbReference type="GO" id="GO:0030955">
    <property type="term" value="F:potassium ion binding"/>
    <property type="evidence" value="ECO:0007669"/>
    <property type="project" value="UniProtKB-UniRule"/>
</dbReference>